<protein>
    <recommendedName>
        <fullName evidence="12">Malectin-like domain-containing protein</fullName>
    </recommendedName>
</protein>
<keyword evidence="2" id="KW-0418">Kinase</keyword>
<proteinExistence type="predicted"/>
<evidence type="ECO:0000256" key="6">
    <source>
        <dbReference type="ARBA" id="ARBA00022741"/>
    </source>
</evidence>
<dbReference type="GO" id="GO:0005524">
    <property type="term" value="F:ATP binding"/>
    <property type="evidence" value="ECO:0007669"/>
    <property type="project" value="UniProtKB-KW"/>
</dbReference>
<dbReference type="GO" id="GO:0004714">
    <property type="term" value="F:transmembrane receptor protein tyrosine kinase activity"/>
    <property type="evidence" value="ECO:0007669"/>
    <property type="project" value="InterPro"/>
</dbReference>
<reference evidence="13" key="1">
    <citation type="submission" date="2015-10" db="EMBL/GenBank/DDBJ databases">
        <authorList>
            <person name="Martinez-Garcia P.J."/>
            <person name="Crepeau M.W."/>
            <person name="Puiu D."/>
            <person name="Gonzalez-Ibeas D."/>
            <person name="Whalen J."/>
            <person name="Stevens K."/>
            <person name="Paul R."/>
            <person name="Butterfield T."/>
            <person name="Britton M."/>
            <person name="Reagan R."/>
            <person name="Chakraborty S."/>
            <person name="Walawage S.L."/>
            <person name="Vasquez-Gross H.A."/>
            <person name="Cardeno C."/>
            <person name="Famula R."/>
            <person name="Pratt K."/>
            <person name="Kuruganti S."/>
            <person name="Aradhya M.K."/>
            <person name="Leslie C.A."/>
            <person name="Dandekar A.M."/>
            <person name="Salzberg S.L."/>
            <person name="Wegrzyn J.L."/>
            <person name="Langley C.H."/>
            <person name="Neale D.B."/>
        </authorList>
    </citation>
    <scope>NUCLEOTIDE SEQUENCE</scope>
    <source>
        <tissue evidence="13">Leaves</tissue>
    </source>
</reference>
<dbReference type="Pfam" id="PF12819">
    <property type="entry name" value="Malectin_like"/>
    <property type="match status" value="1"/>
</dbReference>
<name>A0A833XNQ6_JUGRE</name>
<evidence type="ECO:0000256" key="2">
    <source>
        <dbReference type="ARBA" id="ARBA00022527"/>
    </source>
</evidence>
<dbReference type="AlphaFoldDB" id="A0A833XNQ6"/>
<keyword evidence="9 11" id="KW-0472">Membrane</keyword>
<comment type="subcellular location">
    <subcellularLocation>
        <location evidence="1">Membrane</location>
        <topology evidence="1">Single-pass type I membrane protein</topology>
    </subcellularLocation>
</comment>
<evidence type="ECO:0000313" key="13">
    <source>
        <dbReference type="EMBL" id="KAF5470438.1"/>
    </source>
</evidence>
<evidence type="ECO:0000256" key="11">
    <source>
        <dbReference type="SAM" id="Phobius"/>
    </source>
</evidence>
<comment type="caution">
    <text evidence="13">The sequence shown here is derived from an EMBL/GenBank/DDBJ whole genome shotgun (WGS) entry which is preliminary data.</text>
</comment>
<evidence type="ECO:0000256" key="4">
    <source>
        <dbReference type="ARBA" id="ARBA00022692"/>
    </source>
</evidence>
<keyword evidence="8 11" id="KW-1133">Transmembrane helix</keyword>
<dbReference type="PANTHER" id="PTHR34590">
    <property type="entry name" value="OS03G0124300 PROTEIN-RELATED"/>
    <property type="match status" value="1"/>
</dbReference>
<evidence type="ECO:0000256" key="9">
    <source>
        <dbReference type="ARBA" id="ARBA00023136"/>
    </source>
</evidence>
<dbReference type="Proteomes" id="UP000619265">
    <property type="component" value="Unassembled WGS sequence"/>
</dbReference>
<keyword evidence="3" id="KW-0808">Transferase</keyword>
<keyword evidence="5" id="KW-0732">Signal</keyword>
<feature type="transmembrane region" description="Helical" evidence="11">
    <location>
        <begin position="273"/>
        <end position="294"/>
    </location>
</feature>
<dbReference type="GO" id="GO:0004674">
    <property type="term" value="F:protein serine/threonine kinase activity"/>
    <property type="evidence" value="ECO:0007669"/>
    <property type="project" value="UniProtKB-KW"/>
</dbReference>
<dbReference type="GO" id="GO:0016020">
    <property type="term" value="C:membrane"/>
    <property type="evidence" value="ECO:0007669"/>
    <property type="project" value="UniProtKB-SubCell"/>
</dbReference>
<evidence type="ECO:0000256" key="8">
    <source>
        <dbReference type="ARBA" id="ARBA00022989"/>
    </source>
</evidence>
<feature type="non-terminal residue" evidence="13">
    <location>
        <position position="1"/>
    </location>
</feature>
<sequence length="342" mass="37901">ALYSDFDRSKALFSVKAGPFTLLSNFNASLTVDADGDPGDTIFREYCVNIEEDQRLNITFTPSLTVSSSYAFINGIEILSMPSNLYYTPENDQGIYFIGQTNLYSINNSTALETVYRFNVGGRSISPTKDTGMFRAWSQDHKYLKEHKFQPEIVRSSDRTFCIFIANQTAEEEAGVILWSGGKGVPIYKDYAVSMFTKERDKKVNLYIDIGAKPWRGRTRYQDAIMNGIEIFKISPFDGNLAGANPNPILVTPPMIEPPRQSTNSKNSRRTTIFVAAGGVTGLIVASIFGFLIFQTGQKDKNSGSADIGKSKGSKALSLQEELCCHFSVQEIKTATHKSTKS</sequence>
<evidence type="ECO:0000256" key="3">
    <source>
        <dbReference type="ARBA" id="ARBA00022679"/>
    </source>
</evidence>
<organism evidence="13 14">
    <name type="scientific">Juglans regia</name>
    <name type="common">English walnut</name>
    <dbReference type="NCBI Taxonomy" id="51240"/>
    <lineage>
        <taxon>Eukaryota</taxon>
        <taxon>Viridiplantae</taxon>
        <taxon>Streptophyta</taxon>
        <taxon>Embryophyta</taxon>
        <taxon>Tracheophyta</taxon>
        <taxon>Spermatophyta</taxon>
        <taxon>Magnoliopsida</taxon>
        <taxon>eudicotyledons</taxon>
        <taxon>Gunneridae</taxon>
        <taxon>Pentapetalae</taxon>
        <taxon>rosids</taxon>
        <taxon>fabids</taxon>
        <taxon>Fagales</taxon>
        <taxon>Juglandaceae</taxon>
        <taxon>Juglans</taxon>
    </lineage>
</organism>
<keyword evidence="4 11" id="KW-0812">Transmembrane</keyword>
<dbReference type="InterPro" id="IPR045272">
    <property type="entry name" value="ANXUR1/2-like"/>
</dbReference>
<evidence type="ECO:0000256" key="10">
    <source>
        <dbReference type="ARBA" id="ARBA00023180"/>
    </source>
</evidence>
<accession>A0A833XNQ6</accession>
<evidence type="ECO:0000313" key="14">
    <source>
        <dbReference type="Proteomes" id="UP000619265"/>
    </source>
</evidence>
<dbReference type="InterPro" id="IPR024788">
    <property type="entry name" value="Malectin-like_Carb-bd_dom"/>
</dbReference>
<keyword evidence="6" id="KW-0547">Nucleotide-binding</keyword>
<dbReference type="Gramene" id="Jr05_07360_p1">
    <property type="protein sequence ID" value="cds.Jr05_07360_p1"/>
    <property type="gene ID" value="Jr05_07360"/>
</dbReference>
<evidence type="ECO:0000256" key="7">
    <source>
        <dbReference type="ARBA" id="ARBA00022840"/>
    </source>
</evidence>
<evidence type="ECO:0000259" key="12">
    <source>
        <dbReference type="Pfam" id="PF12819"/>
    </source>
</evidence>
<evidence type="ECO:0000256" key="5">
    <source>
        <dbReference type="ARBA" id="ARBA00022729"/>
    </source>
</evidence>
<dbReference type="EMBL" id="LIHL02000005">
    <property type="protein sequence ID" value="KAF5470438.1"/>
    <property type="molecule type" value="Genomic_DNA"/>
</dbReference>
<dbReference type="Gene3D" id="2.60.120.430">
    <property type="entry name" value="Galactose-binding lectin"/>
    <property type="match status" value="1"/>
</dbReference>
<dbReference type="PANTHER" id="PTHR34590:SF15">
    <property type="entry name" value="PROTEIN KINASE DOMAIN-CONTAINING PROTEIN"/>
    <property type="match status" value="1"/>
</dbReference>
<feature type="domain" description="Malectin-like" evidence="12">
    <location>
        <begin position="2"/>
        <end position="140"/>
    </location>
</feature>
<keyword evidence="2" id="KW-0723">Serine/threonine-protein kinase</keyword>
<keyword evidence="10" id="KW-0325">Glycoprotein</keyword>
<gene>
    <name evidence="13" type="ORF">F2P56_010952</name>
</gene>
<keyword evidence="7" id="KW-0067">ATP-binding</keyword>
<evidence type="ECO:0000256" key="1">
    <source>
        <dbReference type="ARBA" id="ARBA00004479"/>
    </source>
</evidence>
<reference evidence="13" key="2">
    <citation type="submission" date="2020-03" db="EMBL/GenBank/DDBJ databases">
        <title>Walnut 2.0.</title>
        <authorList>
            <person name="Marrano A."/>
            <person name="Britton M."/>
            <person name="Zimin A.V."/>
            <person name="Zaini P.A."/>
            <person name="Workman R."/>
            <person name="Puiu D."/>
            <person name="Bianco L."/>
            <person name="Allen B.J."/>
            <person name="Troggio M."/>
            <person name="Leslie C.A."/>
            <person name="Timp W."/>
            <person name="Dendekar A."/>
            <person name="Salzberg S.L."/>
            <person name="Neale D.B."/>
        </authorList>
    </citation>
    <scope>NUCLEOTIDE SEQUENCE</scope>
    <source>
        <tissue evidence="13">Leaves</tissue>
    </source>
</reference>